<protein>
    <recommendedName>
        <fullName evidence="4">Bacterial sugar transferase domain-containing protein</fullName>
    </recommendedName>
</protein>
<keyword evidence="6" id="KW-1185">Reference proteome</keyword>
<feature type="domain" description="Bacterial sugar transferase" evidence="4">
    <location>
        <begin position="77"/>
        <end position="265"/>
    </location>
</feature>
<keyword evidence="3" id="KW-0812">Transmembrane</keyword>
<comment type="similarity">
    <text evidence="1">Belongs to the bacterial sugar transferase family.</text>
</comment>
<feature type="transmembrane region" description="Helical" evidence="3">
    <location>
        <begin position="82"/>
        <end position="103"/>
    </location>
</feature>
<dbReference type="OrthoDB" id="9808602at2"/>
<dbReference type="Pfam" id="PF02397">
    <property type="entry name" value="Bac_transf"/>
    <property type="match status" value="1"/>
</dbReference>
<organism evidence="5 6">
    <name type="scientific">Sphingomonas ginsenosidivorax</name>
    <dbReference type="NCBI Taxonomy" id="862135"/>
    <lineage>
        <taxon>Bacteria</taxon>
        <taxon>Pseudomonadati</taxon>
        <taxon>Pseudomonadota</taxon>
        <taxon>Alphaproteobacteria</taxon>
        <taxon>Sphingomonadales</taxon>
        <taxon>Sphingomonadaceae</taxon>
        <taxon>Sphingomonas</taxon>
    </lineage>
</organism>
<keyword evidence="3" id="KW-1133">Transmembrane helix</keyword>
<dbReference type="InterPro" id="IPR003362">
    <property type="entry name" value="Bact_transf"/>
</dbReference>
<reference evidence="5 6" key="1">
    <citation type="journal article" date="2013" name="Antonie Van Leeuwenhoek">
        <title>Sphingomonas ginsenosidivorax sp. nov., with the ability to transform ginsenosides.</title>
        <authorList>
            <person name="Jin X.F."/>
            <person name="Kim J.K."/>
            <person name="Liu Q.M."/>
            <person name="Kang M.S."/>
            <person name="He D."/>
            <person name="Jin F.X."/>
            <person name="Kim S.C."/>
            <person name="Im W.T."/>
        </authorList>
    </citation>
    <scope>NUCLEOTIDE SEQUENCE [LARGE SCALE GENOMIC DNA]</scope>
    <source>
        <strain evidence="5 6">KHI67</strain>
    </source>
</reference>
<dbReference type="PANTHER" id="PTHR30576:SF0">
    <property type="entry name" value="UNDECAPRENYL-PHOSPHATE N-ACETYLGALACTOSAMINYL 1-PHOSPHATE TRANSFERASE-RELATED"/>
    <property type="match status" value="1"/>
</dbReference>
<evidence type="ECO:0000259" key="4">
    <source>
        <dbReference type="Pfam" id="PF02397"/>
    </source>
</evidence>
<evidence type="ECO:0000256" key="2">
    <source>
        <dbReference type="ARBA" id="ARBA00023169"/>
    </source>
</evidence>
<keyword evidence="3" id="KW-0472">Membrane</keyword>
<evidence type="ECO:0000256" key="1">
    <source>
        <dbReference type="ARBA" id="ARBA00006464"/>
    </source>
</evidence>
<name>A0A5C6UKJ7_9SPHN</name>
<gene>
    <name evidence="5" type="ORF">FSB78_03145</name>
</gene>
<dbReference type="GO" id="GO:0000271">
    <property type="term" value="P:polysaccharide biosynthetic process"/>
    <property type="evidence" value="ECO:0007669"/>
    <property type="project" value="UniProtKB-KW"/>
</dbReference>
<evidence type="ECO:0000313" key="6">
    <source>
        <dbReference type="Proteomes" id="UP000321250"/>
    </source>
</evidence>
<keyword evidence="2" id="KW-0270">Exopolysaccharide synthesis</keyword>
<sequence length="270" mass="30148">MYDRLARSLGSADRVVIACHPDRRIAWARALKGANIQSEIIVPELTGLAPLGIGLHGSEPTVVVGTGPLDLFDRLVKRAFDLSIAGVAAIILLPLMLIVAVLIKLDSPGPVFFRQQRIGRGNEMFQMLKFRSMRTEASDSVGARLTARDDDRVTRMGRLIRKTSIDELPQLFHVLTGEMSIVGPRPHALGAKAADKLYWEVDERYWTRHAAKPGLTGLAQVRGYRGNTVEESDLSNRLQADLEYLETWSIWRDLTIVALTFRVLLHRNAF</sequence>
<evidence type="ECO:0000313" key="5">
    <source>
        <dbReference type="EMBL" id="TXC72721.1"/>
    </source>
</evidence>
<dbReference type="EMBL" id="VOQR01000001">
    <property type="protein sequence ID" value="TXC72721.1"/>
    <property type="molecule type" value="Genomic_DNA"/>
</dbReference>
<proteinExistence type="inferred from homology"/>
<evidence type="ECO:0000256" key="3">
    <source>
        <dbReference type="SAM" id="Phobius"/>
    </source>
</evidence>
<dbReference type="AlphaFoldDB" id="A0A5C6UKJ7"/>
<comment type="caution">
    <text evidence="5">The sequence shown here is derived from an EMBL/GenBank/DDBJ whole genome shotgun (WGS) entry which is preliminary data.</text>
</comment>
<dbReference type="GO" id="GO:0016780">
    <property type="term" value="F:phosphotransferase activity, for other substituted phosphate groups"/>
    <property type="evidence" value="ECO:0007669"/>
    <property type="project" value="TreeGrafter"/>
</dbReference>
<accession>A0A5C6UKJ7</accession>
<dbReference type="Proteomes" id="UP000321250">
    <property type="component" value="Unassembled WGS sequence"/>
</dbReference>
<dbReference type="PANTHER" id="PTHR30576">
    <property type="entry name" value="COLANIC BIOSYNTHESIS UDP-GLUCOSE LIPID CARRIER TRANSFERASE"/>
    <property type="match status" value="1"/>
</dbReference>